<evidence type="ECO:0000259" key="1">
    <source>
        <dbReference type="Pfam" id="PF07969"/>
    </source>
</evidence>
<dbReference type="NCBIfam" id="NF004636">
    <property type="entry name" value="PRK05985.1"/>
    <property type="match status" value="1"/>
</dbReference>
<gene>
    <name evidence="2" type="ORF">SCLAV_5539</name>
</gene>
<dbReference type="GO" id="GO:0016814">
    <property type="term" value="F:hydrolase activity, acting on carbon-nitrogen (but not peptide) bonds, in cyclic amidines"/>
    <property type="evidence" value="ECO:0007669"/>
    <property type="project" value="TreeGrafter"/>
</dbReference>
<dbReference type="InterPro" id="IPR052349">
    <property type="entry name" value="Metallo-hydrolase_Enzymes"/>
</dbReference>
<evidence type="ECO:0000313" key="3">
    <source>
        <dbReference type="Proteomes" id="UP000002357"/>
    </source>
</evidence>
<proteinExistence type="predicted"/>
<keyword evidence="2" id="KW-0378">Hydrolase</keyword>
<organism evidence="2 3">
    <name type="scientific">Streptomyces clavuligerus</name>
    <dbReference type="NCBI Taxonomy" id="1901"/>
    <lineage>
        <taxon>Bacteria</taxon>
        <taxon>Bacillati</taxon>
        <taxon>Actinomycetota</taxon>
        <taxon>Actinomycetes</taxon>
        <taxon>Kitasatosporales</taxon>
        <taxon>Streptomycetaceae</taxon>
        <taxon>Streptomyces</taxon>
    </lineage>
</organism>
<reference evidence="2 3" key="1">
    <citation type="journal article" date="2010" name="Genome Biol. Evol.">
        <title>The sequence of a 1.8-mb bacterial linear plasmid reveals a rich evolutionary reservoir of secondary metabolic pathways.</title>
        <authorList>
            <person name="Medema M.H."/>
            <person name="Trefzer A."/>
            <person name="Kovalchuk A."/>
            <person name="van den Berg M."/>
            <person name="Mueller U."/>
            <person name="Heijne W."/>
            <person name="Wu L."/>
            <person name="Alam M.T."/>
            <person name="Ronning C.M."/>
            <person name="Nierman W.C."/>
            <person name="Bovenberg R.A.L."/>
            <person name="Breitling R."/>
            <person name="Takano E."/>
        </authorList>
    </citation>
    <scope>NUCLEOTIDE SEQUENCE [LARGE SCALE GENOMIC DNA]</scope>
    <source>
        <strain evidence="3">ATCC 27064 / DSM 738 / JCM 4710 / NBRC 13307 / NCIMB 12785 / NRRL 3585 / VKM Ac-602</strain>
    </source>
</reference>
<feature type="domain" description="Amidohydrolase 3" evidence="1">
    <location>
        <begin position="143"/>
        <end position="414"/>
    </location>
</feature>
<dbReference type="RefSeq" id="WP_003962713.1">
    <property type="nucleotide sequence ID" value="NZ_WKJT01000203.1"/>
</dbReference>
<dbReference type="EMBL" id="CM000913">
    <property type="protein sequence ID" value="EFG10606.1"/>
    <property type="molecule type" value="Genomic_DNA"/>
</dbReference>
<name>E2Q1I0_STRCL</name>
<dbReference type="CDD" id="cd01293">
    <property type="entry name" value="Bact_CD"/>
    <property type="match status" value="1"/>
</dbReference>
<dbReference type="SUPFAM" id="SSF51338">
    <property type="entry name" value="Composite domain of metallo-dependent hydrolases"/>
    <property type="match status" value="1"/>
</dbReference>
<dbReference type="InterPro" id="IPR013108">
    <property type="entry name" value="Amidohydro_3"/>
</dbReference>
<accession>E2Q1I0</accession>
<dbReference type="eggNOG" id="COG0402">
    <property type="taxonomic scope" value="Bacteria"/>
</dbReference>
<sequence length="420" mass="43817">MPVVCFGIGIGIGIHIRIRGVHRSMAQHPPVLFTAVRTEDGRLRDLLVEDGRIAAYDPPEPPAGASTVDARGALALPSPVDAHIHPDKTTWGGPWLSREPAHSLRDLIEGDVRARSRIPAPVAERAGALMDQAVARGTRAWRAHVDVAPVHGLSGVHGVRAAADARAELLDVQIVAFPQLGLVSRPGTAELLDRALSEGADILGGLDPLGVDGDLDGPLDFLFETALRRAVPLDIHLHDGGPAGLRQVAEIARRTVAAGLSGQVTLSHVFCLAELAGAELERTADLLAGAGIALTTCALGADPVLPTGALTRRGVLVAAGSDGVRDAWSPFGDADMIHRAHLLAYRTDARTDAELDACYHVVAHGGAALLGLPASRLAVGDPADFVLLSAGSLPEAVVDRPLPRLVVRAGRVVARDGRLV</sequence>
<dbReference type="Pfam" id="PF07969">
    <property type="entry name" value="Amidohydro_3"/>
    <property type="match status" value="1"/>
</dbReference>
<evidence type="ECO:0000313" key="2">
    <source>
        <dbReference type="EMBL" id="EFG10606.1"/>
    </source>
</evidence>
<dbReference type="PANTHER" id="PTHR32027">
    <property type="entry name" value="CYTOSINE DEAMINASE"/>
    <property type="match status" value="1"/>
</dbReference>
<dbReference type="AlphaFoldDB" id="E2Q1I0"/>
<dbReference type="InterPro" id="IPR032466">
    <property type="entry name" value="Metal_Hydrolase"/>
</dbReference>
<dbReference type="Proteomes" id="UP000002357">
    <property type="component" value="Chromosome"/>
</dbReference>
<dbReference type="InterPro" id="IPR011059">
    <property type="entry name" value="Metal-dep_hydrolase_composite"/>
</dbReference>
<dbReference type="PANTHER" id="PTHR32027:SF9">
    <property type="entry name" value="BLL3847 PROTEIN"/>
    <property type="match status" value="1"/>
</dbReference>
<dbReference type="Gene3D" id="3.20.20.140">
    <property type="entry name" value="Metal-dependent hydrolases"/>
    <property type="match status" value="1"/>
</dbReference>
<keyword evidence="3" id="KW-1185">Reference proteome</keyword>
<dbReference type="STRING" id="1901.BB341_00845"/>
<protein>
    <submittedName>
        <fullName evidence="2">Cytosine deaminase-like metal-dependent hydrolase</fullName>
    </submittedName>
</protein>
<dbReference type="Gene3D" id="2.30.40.10">
    <property type="entry name" value="Urease, subunit C, domain 1"/>
    <property type="match status" value="1"/>
</dbReference>
<dbReference type="SUPFAM" id="SSF51556">
    <property type="entry name" value="Metallo-dependent hydrolases"/>
    <property type="match status" value="1"/>
</dbReference>